<feature type="domain" description="GSKIP" evidence="3">
    <location>
        <begin position="53"/>
        <end position="156"/>
    </location>
</feature>
<dbReference type="Proteomes" id="UP001328107">
    <property type="component" value="Unassembled WGS sequence"/>
</dbReference>
<dbReference type="GO" id="GO:0051018">
    <property type="term" value="F:protein kinase A binding"/>
    <property type="evidence" value="ECO:0007669"/>
    <property type="project" value="TreeGrafter"/>
</dbReference>
<evidence type="ECO:0000259" key="3">
    <source>
        <dbReference type="Pfam" id="PF05303"/>
    </source>
</evidence>
<dbReference type="InterPro" id="IPR037395">
    <property type="entry name" value="GSKIP"/>
</dbReference>
<dbReference type="SUPFAM" id="SSF103107">
    <property type="entry name" value="Hypothetical protein c14orf129, hspc210"/>
    <property type="match status" value="1"/>
</dbReference>
<dbReference type="InterPro" id="IPR007967">
    <property type="entry name" value="GSKIP_dom"/>
</dbReference>
<dbReference type="FunFam" id="3.30.2280.10:FF:000004">
    <property type="entry name" value="Protein CBG05668"/>
    <property type="match status" value="1"/>
</dbReference>
<dbReference type="Pfam" id="PF05303">
    <property type="entry name" value="GSKIP_dom"/>
    <property type="match status" value="1"/>
</dbReference>
<name>A0AAN5CC90_9BILA</name>
<comment type="similarity">
    <text evidence="1">Belongs to the GSKIP family.</text>
</comment>
<proteinExistence type="inferred from homology"/>
<evidence type="ECO:0000256" key="2">
    <source>
        <dbReference type="SAM" id="MobiDB-lite"/>
    </source>
</evidence>
<protein>
    <recommendedName>
        <fullName evidence="3">GSKIP domain-containing protein</fullName>
    </recommendedName>
</protein>
<dbReference type="Gene3D" id="3.30.2280.10">
    <property type="entry name" value="Hypothetical protein (hspc210)"/>
    <property type="match status" value="1"/>
</dbReference>
<evidence type="ECO:0000313" key="4">
    <source>
        <dbReference type="EMBL" id="GMR37039.1"/>
    </source>
</evidence>
<evidence type="ECO:0000256" key="1">
    <source>
        <dbReference type="ARBA" id="ARBA00009571"/>
    </source>
</evidence>
<feature type="non-terminal residue" evidence="4">
    <location>
        <position position="1"/>
    </location>
</feature>
<dbReference type="InterPro" id="IPR023231">
    <property type="entry name" value="GSKIP_dom_sf"/>
</dbReference>
<comment type="caution">
    <text evidence="4">The sequence shown here is derived from an EMBL/GenBank/DDBJ whole genome shotgun (WGS) entry which is preliminary data.</text>
</comment>
<dbReference type="GO" id="GO:0060828">
    <property type="term" value="P:regulation of canonical Wnt signaling pathway"/>
    <property type="evidence" value="ECO:0007669"/>
    <property type="project" value="InterPro"/>
</dbReference>
<dbReference type="PANTHER" id="PTHR12490">
    <property type="entry name" value="GSK3B-INTERACTING PROTEIN"/>
    <property type="match status" value="1"/>
</dbReference>
<feature type="region of interest" description="Disordered" evidence="2">
    <location>
        <begin position="16"/>
        <end position="39"/>
    </location>
</feature>
<accession>A0AAN5CC90</accession>
<dbReference type="EMBL" id="BTRK01000002">
    <property type="protein sequence ID" value="GMR37039.1"/>
    <property type="molecule type" value="Genomic_DNA"/>
</dbReference>
<reference evidence="5" key="1">
    <citation type="submission" date="2022-10" db="EMBL/GenBank/DDBJ databases">
        <title>Genome assembly of Pristionchus species.</title>
        <authorList>
            <person name="Yoshida K."/>
            <person name="Sommer R.J."/>
        </authorList>
    </citation>
    <scope>NUCLEOTIDE SEQUENCE [LARGE SCALE GENOMIC DNA]</scope>
    <source>
        <strain evidence="5">RS5460</strain>
    </source>
</reference>
<sequence>SACSASRIQGAMANETLANGEIKVSDDKTPPGSPDLEPMKPICVSCGPSSPLEEEAILALKEAAPSVNSISISEMLPRTADLLFMNVTTLEGQTYCVELCGKGYRVASARQDCMNGDFRQLDLHTRYFESIYQLLDTLSPRHREKFASSLADKLANIRPKDDN</sequence>
<evidence type="ECO:0000313" key="5">
    <source>
        <dbReference type="Proteomes" id="UP001328107"/>
    </source>
</evidence>
<dbReference type="GO" id="GO:0005737">
    <property type="term" value="C:cytoplasm"/>
    <property type="evidence" value="ECO:0007669"/>
    <property type="project" value="TreeGrafter"/>
</dbReference>
<dbReference type="AlphaFoldDB" id="A0AAN5CC90"/>
<dbReference type="GO" id="GO:0019207">
    <property type="term" value="F:kinase regulator activity"/>
    <property type="evidence" value="ECO:0007669"/>
    <property type="project" value="TreeGrafter"/>
</dbReference>
<organism evidence="4 5">
    <name type="scientific">Pristionchus mayeri</name>
    <dbReference type="NCBI Taxonomy" id="1317129"/>
    <lineage>
        <taxon>Eukaryota</taxon>
        <taxon>Metazoa</taxon>
        <taxon>Ecdysozoa</taxon>
        <taxon>Nematoda</taxon>
        <taxon>Chromadorea</taxon>
        <taxon>Rhabditida</taxon>
        <taxon>Rhabditina</taxon>
        <taxon>Diplogasteromorpha</taxon>
        <taxon>Diplogasteroidea</taxon>
        <taxon>Neodiplogasteridae</taxon>
        <taxon>Pristionchus</taxon>
    </lineage>
</organism>
<dbReference type="PANTHER" id="PTHR12490:SF4">
    <property type="entry name" value="GSK3B-INTERACTING PROTEIN"/>
    <property type="match status" value="1"/>
</dbReference>
<keyword evidence="5" id="KW-1185">Reference proteome</keyword>
<gene>
    <name evidence="4" type="ORF">PMAYCL1PPCAC_07234</name>
</gene>